<feature type="transmembrane region" description="Helical" evidence="8">
    <location>
        <begin position="357"/>
        <end position="381"/>
    </location>
</feature>
<dbReference type="GO" id="GO:0055085">
    <property type="term" value="P:transmembrane transport"/>
    <property type="evidence" value="ECO:0007669"/>
    <property type="project" value="InterPro"/>
</dbReference>
<reference evidence="10" key="1">
    <citation type="submission" date="2021-05" db="EMBL/GenBank/DDBJ databases">
        <title>Complete genome sequence of the cellulolytic planctomycete Telmatocola sphagniphila SP2T and characterization of the first cellulase from planctomycetes.</title>
        <authorList>
            <person name="Rakitin A.L."/>
            <person name="Beletsky A.V."/>
            <person name="Naumoff D.G."/>
            <person name="Kulichevskaya I.S."/>
            <person name="Mardanov A.V."/>
            <person name="Ravin N.V."/>
            <person name="Dedysh S.N."/>
        </authorList>
    </citation>
    <scope>NUCLEOTIDE SEQUENCE</scope>
    <source>
        <strain evidence="10">SP2T</strain>
    </source>
</reference>
<dbReference type="AlphaFoldDB" id="A0A8E6EX03"/>
<evidence type="ECO:0000256" key="8">
    <source>
        <dbReference type="SAM" id="Phobius"/>
    </source>
</evidence>
<feature type="domain" description="ABC transmembrane type-1" evidence="9">
    <location>
        <begin position="351"/>
        <end position="488"/>
    </location>
</feature>
<keyword evidence="2" id="KW-0813">Transport</keyword>
<feature type="transmembrane region" description="Helical" evidence="8">
    <location>
        <begin position="464"/>
        <end position="482"/>
    </location>
</feature>
<keyword evidence="4" id="KW-0997">Cell inner membrane</keyword>
<dbReference type="EMBL" id="CP074694">
    <property type="protein sequence ID" value="QVL34555.1"/>
    <property type="molecule type" value="Genomic_DNA"/>
</dbReference>
<dbReference type="Gene3D" id="1.10.3720.10">
    <property type="entry name" value="MetI-like"/>
    <property type="match status" value="2"/>
</dbReference>
<feature type="transmembrane region" description="Helical" evidence="8">
    <location>
        <begin position="131"/>
        <end position="157"/>
    </location>
</feature>
<feature type="transmembrane region" description="Helical" evidence="8">
    <location>
        <begin position="411"/>
        <end position="431"/>
    </location>
</feature>
<dbReference type="Pfam" id="PF00528">
    <property type="entry name" value="BPD_transp_1"/>
    <property type="match status" value="1"/>
</dbReference>
<dbReference type="GO" id="GO:0005886">
    <property type="term" value="C:plasma membrane"/>
    <property type="evidence" value="ECO:0007669"/>
    <property type="project" value="UniProtKB-SubCell"/>
</dbReference>
<keyword evidence="11" id="KW-1185">Reference proteome</keyword>
<protein>
    <submittedName>
        <fullName evidence="10">Iron ABC transporter permease</fullName>
    </submittedName>
</protein>
<keyword evidence="5 8" id="KW-0812">Transmembrane</keyword>
<dbReference type="InterPro" id="IPR035906">
    <property type="entry name" value="MetI-like_sf"/>
</dbReference>
<evidence type="ECO:0000256" key="6">
    <source>
        <dbReference type="ARBA" id="ARBA00022989"/>
    </source>
</evidence>
<feature type="transmembrane region" description="Helical" evidence="8">
    <location>
        <begin position="178"/>
        <end position="198"/>
    </location>
</feature>
<feature type="transmembrane region" description="Helical" evidence="8">
    <location>
        <begin position="44"/>
        <end position="67"/>
    </location>
</feature>
<comment type="subcellular location">
    <subcellularLocation>
        <location evidence="1">Cell inner membrane</location>
        <topology evidence="1">Multi-pass membrane protein</topology>
    </subcellularLocation>
</comment>
<feature type="transmembrane region" description="Helical" evidence="8">
    <location>
        <begin position="79"/>
        <end position="99"/>
    </location>
</feature>
<name>A0A8E6EX03_9BACT</name>
<dbReference type="CDD" id="cd06261">
    <property type="entry name" value="TM_PBP2"/>
    <property type="match status" value="1"/>
</dbReference>
<organism evidence="10 11">
    <name type="scientific">Telmatocola sphagniphila</name>
    <dbReference type="NCBI Taxonomy" id="1123043"/>
    <lineage>
        <taxon>Bacteria</taxon>
        <taxon>Pseudomonadati</taxon>
        <taxon>Planctomycetota</taxon>
        <taxon>Planctomycetia</taxon>
        <taxon>Gemmatales</taxon>
        <taxon>Gemmataceae</taxon>
    </lineage>
</organism>
<gene>
    <name evidence="10" type="ORF">KIH39_11800</name>
</gene>
<evidence type="ECO:0000256" key="2">
    <source>
        <dbReference type="ARBA" id="ARBA00022448"/>
    </source>
</evidence>
<evidence type="ECO:0000313" key="10">
    <source>
        <dbReference type="EMBL" id="QVL34555.1"/>
    </source>
</evidence>
<dbReference type="SUPFAM" id="SSF161098">
    <property type="entry name" value="MetI-like"/>
    <property type="match status" value="2"/>
</dbReference>
<dbReference type="RefSeq" id="WP_213499653.1">
    <property type="nucleotide sequence ID" value="NZ_CP074694.1"/>
</dbReference>
<dbReference type="InterPro" id="IPR000515">
    <property type="entry name" value="MetI-like"/>
</dbReference>
<evidence type="ECO:0000256" key="7">
    <source>
        <dbReference type="ARBA" id="ARBA00023136"/>
    </source>
</evidence>
<evidence type="ECO:0000256" key="4">
    <source>
        <dbReference type="ARBA" id="ARBA00022519"/>
    </source>
</evidence>
<sequence>MPQKLLAAIYLFVVVGPVSPLVYECFKNPPVLEFSEWPRLFELLLNTLGLAGLVLILTLPLSVFLALEWYGLPERRRRIVELFLGFCLFLPLPFLASAWQSSFEKSGLMRFLMSHLGLPGNEIWQPWKRGIWIAALIHSVHLIPWATFILVQSLRSVPDAMREEISLLGTVRNTSYRLLLPLLIPAIRFAGVWCVLQVSTEIVVTDIMVVRTFAEEVYTQAVLGVDLAQEAIRTLPWTLLIGGFFIATARRFPRWQPGVLRADEPISNGSNWKIFLFALFFAILLLAPVAELINQFYSRAETDQSVKLSKTFSRVWQTYSLSLFSSAGYSCLTAGCCCVFAILLLNGAEERSRRMKLVFFISVLCMALPGPVLGFSAKAFFSWLCDLEERMAGRNAPLQILLYDGPSVLPVIWVHIIKFLPIALALQYSLYRAIPPAILETARLEGVSRSWRLRKITWPQVRSGFFLGILAISLLSFGEVSTGKIVETPACTPFSQELFNQMHYGVSTTVVALSLMQIGMLSLLYVGSLLSYRWFFAGNTSRPASGRDE</sequence>
<dbReference type="PANTHER" id="PTHR43357:SF3">
    <property type="entry name" value="FE(3+)-TRANSPORT SYSTEM PERMEASE PROTEIN FBPB 2"/>
    <property type="match status" value="1"/>
</dbReference>
<evidence type="ECO:0000313" key="11">
    <source>
        <dbReference type="Proteomes" id="UP000676194"/>
    </source>
</evidence>
<proteinExistence type="predicted"/>
<dbReference type="Proteomes" id="UP000676194">
    <property type="component" value="Chromosome"/>
</dbReference>
<evidence type="ECO:0000256" key="1">
    <source>
        <dbReference type="ARBA" id="ARBA00004429"/>
    </source>
</evidence>
<dbReference type="PANTHER" id="PTHR43357">
    <property type="entry name" value="INNER MEMBRANE ABC TRANSPORTER PERMEASE PROTEIN YDCV"/>
    <property type="match status" value="1"/>
</dbReference>
<accession>A0A8E6EX03</accession>
<keyword evidence="3" id="KW-1003">Cell membrane</keyword>
<evidence type="ECO:0000256" key="5">
    <source>
        <dbReference type="ARBA" id="ARBA00022692"/>
    </source>
</evidence>
<dbReference type="KEGG" id="tsph:KIH39_11800"/>
<evidence type="ECO:0000256" key="3">
    <source>
        <dbReference type="ARBA" id="ARBA00022475"/>
    </source>
</evidence>
<keyword evidence="6 8" id="KW-1133">Transmembrane helix</keyword>
<feature type="transmembrane region" description="Helical" evidence="8">
    <location>
        <begin position="235"/>
        <end position="253"/>
    </location>
</feature>
<evidence type="ECO:0000259" key="9">
    <source>
        <dbReference type="Pfam" id="PF00528"/>
    </source>
</evidence>
<feature type="transmembrane region" description="Helical" evidence="8">
    <location>
        <begin position="317"/>
        <end position="345"/>
    </location>
</feature>
<feature type="transmembrane region" description="Helical" evidence="8">
    <location>
        <begin position="502"/>
        <end position="526"/>
    </location>
</feature>
<keyword evidence="7 8" id="KW-0472">Membrane</keyword>
<feature type="transmembrane region" description="Helical" evidence="8">
    <location>
        <begin position="274"/>
        <end position="297"/>
    </location>
</feature>